<feature type="domain" description="Peptidase S54 rhomboid" evidence="9">
    <location>
        <begin position="65"/>
        <end position="216"/>
    </location>
</feature>
<dbReference type="PANTHER" id="PTHR43066">
    <property type="entry name" value="RHOMBOID-RELATED PROTEIN"/>
    <property type="match status" value="1"/>
</dbReference>
<comment type="subcellular location">
    <subcellularLocation>
        <location evidence="1">Membrane</location>
        <topology evidence="1">Multi-pass membrane protein</topology>
    </subcellularLocation>
</comment>
<feature type="transmembrane region" description="Helical" evidence="8">
    <location>
        <begin position="137"/>
        <end position="160"/>
    </location>
</feature>
<dbReference type="Pfam" id="PF01694">
    <property type="entry name" value="Rhomboid"/>
    <property type="match status" value="1"/>
</dbReference>
<keyword evidence="11" id="KW-1185">Reference proteome</keyword>
<feature type="transmembrane region" description="Helical" evidence="8">
    <location>
        <begin position="20"/>
        <end position="41"/>
    </location>
</feature>
<keyword evidence="7 8" id="KW-0472">Membrane</keyword>
<evidence type="ECO:0000256" key="7">
    <source>
        <dbReference type="ARBA" id="ARBA00023136"/>
    </source>
</evidence>
<evidence type="ECO:0000256" key="2">
    <source>
        <dbReference type="ARBA" id="ARBA00009045"/>
    </source>
</evidence>
<name>A0AAD1XS48_EUPCR</name>
<gene>
    <name evidence="10" type="ORF">ECRASSUSDP1_LOCUS18658</name>
</gene>
<dbReference type="Gene3D" id="1.20.1540.10">
    <property type="entry name" value="Rhomboid-like"/>
    <property type="match status" value="1"/>
</dbReference>
<dbReference type="PANTHER" id="PTHR43066:SF1">
    <property type="entry name" value="RHOMBOID PROTEIN 2"/>
    <property type="match status" value="1"/>
</dbReference>
<dbReference type="InterPro" id="IPR035952">
    <property type="entry name" value="Rhomboid-like_sf"/>
</dbReference>
<dbReference type="GO" id="GO:0006508">
    <property type="term" value="P:proteolysis"/>
    <property type="evidence" value="ECO:0007669"/>
    <property type="project" value="UniProtKB-KW"/>
</dbReference>
<evidence type="ECO:0000256" key="1">
    <source>
        <dbReference type="ARBA" id="ARBA00004141"/>
    </source>
</evidence>
<evidence type="ECO:0000256" key="6">
    <source>
        <dbReference type="ARBA" id="ARBA00022989"/>
    </source>
</evidence>
<proteinExistence type="inferred from homology"/>
<sequence>MRASCSYNRKPRTLCQTLEAIFDIGWLTTILLGINLGCFVYEMSMPPGKRHHAWYMLCASSLKMNEVYRIVTSAFFHIGIFHIFMNMTTLVALSPVLEKHHGFVKYLLLNFILIIGQGCLCFLMMHGMTYVPVKYNGIGSTYSICTVGYSGVLSGYTLFWSFIGDEEVDVCGVVKIRKVFFPWVCLIVVQVIIPNVSFIGHLSGILFACIMRFTLFTKDEKICGDEEYIYAKFINFIRRRKSSYSRFHDSDMKGMRVGSSLKEI</sequence>
<dbReference type="EMBL" id="CAMPGE010018906">
    <property type="protein sequence ID" value="CAI2377275.1"/>
    <property type="molecule type" value="Genomic_DNA"/>
</dbReference>
<dbReference type="GO" id="GO:0016020">
    <property type="term" value="C:membrane"/>
    <property type="evidence" value="ECO:0007669"/>
    <property type="project" value="UniProtKB-SubCell"/>
</dbReference>
<comment type="caution">
    <text evidence="10">The sequence shown here is derived from an EMBL/GenBank/DDBJ whole genome shotgun (WGS) entry which is preliminary data.</text>
</comment>
<organism evidence="10 11">
    <name type="scientific">Euplotes crassus</name>
    <dbReference type="NCBI Taxonomy" id="5936"/>
    <lineage>
        <taxon>Eukaryota</taxon>
        <taxon>Sar</taxon>
        <taxon>Alveolata</taxon>
        <taxon>Ciliophora</taxon>
        <taxon>Intramacronucleata</taxon>
        <taxon>Spirotrichea</taxon>
        <taxon>Hypotrichia</taxon>
        <taxon>Euplotida</taxon>
        <taxon>Euplotidae</taxon>
        <taxon>Moneuplotes</taxon>
    </lineage>
</organism>
<evidence type="ECO:0000256" key="5">
    <source>
        <dbReference type="ARBA" id="ARBA00022801"/>
    </source>
</evidence>
<keyword evidence="3" id="KW-0645">Protease</keyword>
<dbReference type="InterPro" id="IPR022764">
    <property type="entry name" value="Peptidase_S54_rhomboid_dom"/>
</dbReference>
<evidence type="ECO:0000313" key="11">
    <source>
        <dbReference type="Proteomes" id="UP001295684"/>
    </source>
</evidence>
<evidence type="ECO:0000256" key="3">
    <source>
        <dbReference type="ARBA" id="ARBA00022670"/>
    </source>
</evidence>
<feature type="transmembrane region" description="Helical" evidence="8">
    <location>
        <begin position="180"/>
        <end position="211"/>
    </location>
</feature>
<dbReference type="SUPFAM" id="SSF144091">
    <property type="entry name" value="Rhomboid-like"/>
    <property type="match status" value="1"/>
</dbReference>
<evidence type="ECO:0000256" key="8">
    <source>
        <dbReference type="SAM" id="Phobius"/>
    </source>
</evidence>
<accession>A0AAD1XS48</accession>
<dbReference type="AlphaFoldDB" id="A0AAD1XS48"/>
<keyword evidence="6 8" id="KW-1133">Transmembrane helix</keyword>
<feature type="transmembrane region" description="Helical" evidence="8">
    <location>
        <begin position="103"/>
        <end position="125"/>
    </location>
</feature>
<evidence type="ECO:0000313" key="10">
    <source>
        <dbReference type="EMBL" id="CAI2377275.1"/>
    </source>
</evidence>
<evidence type="ECO:0000259" key="9">
    <source>
        <dbReference type="Pfam" id="PF01694"/>
    </source>
</evidence>
<keyword evidence="5" id="KW-0378">Hydrolase</keyword>
<comment type="similarity">
    <text evidence="2">Belongs to the peptidase S54 family.</text>
</comment>
<feature type="transmembrane region" description="Helical" evidence="8">
    <location>
        <begin position="74"/>
        <end position="97"/>
    </location>
</feature>
<dbReference type="Proteomes" id="UP001295684">
    <property type="component" value="Unassembled WGS sequence"/>
</dbReference>
<reference evidence="10" key="1">
    <citation type="submission" date="2023-07" db="EMBL/GenBank/DDBJ databases">
        <authorList>
            <consortium name="AG Swart"/>
            <person name="Singh M."/>
            <person name="Singh A."/>
            <person name="Seah K."/>
            <person name="Emmerich C."/>
        </authorList>
    </citation>
    <scope>NUCLEOTIDE SEQUENCE</scope>
    <source>
        <strain evidence="10">DP1</strain>
    </source>
</reference>
<dbReference type="GO" id="GO:0004252">
    <property type="term" value="F:serine-type endopeptidase activity"/>
    <property type="evidence" value="ECO:0007669"/>
    <property type="project" value="InterPro"/>
</dbReference>
<protein>
    <recommendedName>
        <fullName evidence="9">Peptidase S54 rhomboid domain-containing protein</fullName>
    </recommendedName>
</protein>
<keyword evidence="4 8" id="KW-0812">Transmembrane</keyword>
<evidence type="ECO:0000256" key="4">
    <source>
        <dbReference type="ARBA" id="ARBA00022692"/>
    </source>
</evidence>